<proteinExistence type="predicted"/>
<sequence>MTISIVLADANILLSRTLRDYFLYAADAGGIEIHWSQQILDEMSRNLRAKFGFTQADTDRLENLMNNYIEYALIEVDPDDLASVQVVEMDPKDRHVLAAAMSVDADILLTENTPHFPQKWMSERSIDLLDAATLLTRLAVRFPDRIRAAHDQTVRLSRKPEMEILDVLGQIIGDRAIEVIRDLVQSAEDESGPDVEGPEGGM</sequence>
<gene>
    <name evidence="6" type="ORF">NF556_18265</name>
</gene>
<keyword evidence="1" id="KW-0540">Nuclease</keyword>
<dbReference type="EMBL" id="CP099489">
    <property type="protein sequence ID" value="USQ79517.1"/>
    <property type="molecule type" value="Genomic_DNA"/>
</dbReference>
<keyword evidence="3" id="KW-0378">Hydrolase</keyword>
<protein>
    <submittedName>
        <fullName evidence="6">PIN domain-containing protein</fullName>
    </submittedName>
</protein>
<accession>A0ABY4YSF8</accession>
<feature type="domain" description="PIN" evidence="5">
    <location>
        <begin position="6"/>
        <end position="113"/>
    </location>
</feature>
<dbReference type="InterPro" id="IPR029060">
    <property type="entry name" value="PIN-like_dom_sf"/>
</dbReference>
<keyword evidence="4" id="KW-0460">Magnesium</keyword>
<evidence type="ECO:0000256" key="4">
    <source>
        <dbReference type="ARBA" id="ARBA00022842"/>
    </source>
</evidence>
<dbReference type="Proteomes" id="UP001056455">
    <property type="component" value="Chromosome"/>
</dbReference>
<evidence type="ECO:0000313" key="7">
    <source>
        <dbReference type="Proteomes" id="UP001056455"/>
    </source>
</evidence>
<evidence type="ECO:0000313" key="6">
    <source>
        <dbReference type="EMBL" id="USQ79517.1"/>
    </source>
</evidence>
<evidence type="ECO:0000256" key="3">
    <source>
        <dbReference type="ARBA" id="ARBA00022801"/>
    </source>
</evidence>
<dbReference type="Pfam" id="PF13470">
    <property type="entry name" value="PIN_3"/>
    <property type="match status" value="1"/>
</dbReference>
<dbReference type="InterPro" id="IPR002716">
    <property type="entry name" value="PIN_dom"/>
</dbReference>
<evidence type="ECO:0000256" key="2">
    <source>
        <dbReference type="ARBA" id="ARBA00022723"/>
    </source>
</evidence>
<organism evidence="6 7">
    <name type="scientific">Ornithinimicrobium faecis</name>
    <dbReference type="NCBI Taxonomy" id="2934158"/>
    <lineage>
        <taxon>Bacteria</taxon>
        <taxon>Bacillati</taxon>
        <taxon>Actinomycetota</taxon>
        <taxon>Actinomycetes</taxon>
        <taxon>Micrococcales</taxon>
        <taxon>Ornithinimicrobiaceae</taxon>
        <taxon>Ornithinimicrobium</taxon>
    </lineage>
</organism>
<evidence type="ECO:0000256" key="1">
    <source>
        <dbReference type="ARBA" id="ARBA00022722"/>
    </source>
</evidence>
<keyword evidence="2" id="KW-0479">Metal-binding</keyword>
<keyword evidence="7" id="KW-1185">Reference proteome</keyword>
<reference evidence="6" key="1">
    <citation type="submission" date="2022-06" db="EMBL/GenBank/DDBJ databases">
        <title>Ornithinimicrobium HY1793.</title>
        <authorList>
            <person name="Huang Y."/>
        </authorList>
    </citation>
    <scope>NUCLEOTIDE SEQUENCE</scope>
    <source>
        <strain evidence="6">HY1793</strain>
    </source>
</reference>
<dbReference type="RefSeq" id="WP_252592624.1">
    <property type="nucleotide sequence ID" value="NZ_CP099489.1"/>
</dbReference>
<evidence type="ECO:0000259" key="5">
    <source>
        <dbReference type="Pfam" id="PF13470"/>
    </source>
</evidence>
<name>A0ABY4YSF8_9MICO</name>
<dbReference type="SUPFAM" id="SSF88723">
    <property type="entry name" value="PIN domain-like"/>
    <property type="match status" value="1"/>
</dbReference>